<keyword evidence="1" id="KW-0732">Signal</keyword>
<dbReference type="Proteomes" id="UP001148838">
    <property type="component" value="Unassembled WGS sequence"/>
</dbReference>
<accession>A0ABQ8S677</accession>
<evidence type="ECO:0000313" key="3">
    <source>
        <dbReference type="Proteomes" id="UP001148838"/>
    </source>
</evidence>
<reference evidence="2 3" key="1">
    <citation type="journal article" date="2022" name="Allergy">
        <title>Genome assembly and annotation of Periplaneta americana reveal a comprehensive cockroach allergen profile.</title>
        <authorList>
            <person name="Wang L."/>
            <person name="Xiong Q."/>
            <person name="Saelim N."/>
            <person name="Wang L."/>
            <person name="Nong W."/>
            <person name="Wan A.T."/>
            <person name="Shi M."/>
            <person name="Liu X."/>
            <person name="Cao Q."/>
            <person name="Hui J.H.L."/>
            <person name="Sookrung N."/>
            <person name="Leung T.F."/>
            <person name="Tungtrongchitr A."/>
            <person name="Tsui S.K.W."/>
        </authorList>
    </citation>
    <scope>NUCLEOTIDE SEQUENCE [LARGE SCALE GENOMIC DNA]</scope>
    <source>
        <strain evidence="2">PWHHKU_190912</strain>
    </source>
</reference>
<organism evidence="2 3">
    <name type="scientific">Periplaneta americana</name>
    <name type="common">American cockroach</name>
    <name type="synonym">Blatta americana</name>
    <dbReference type="NCBI Taxonomy" id="6978"/>
    <lineage>
        <taxon>Eukaryota</taxon>
        <taxon>Metazoa</taxon>
        <taxon>Ecdysozoa</taxon>
        <taxon>Arthropoda</taxon>
        <taxon>Hexapoda</taxon>
        <taxon>Insecta</taxon>
        <taxon>Pterygota</taxon>
        <taxon>Neoptera</taxon>
        <taxon>Polyneoptera</taxon>
        <taxon>Dictyoptera</taxon>
        <taxon>Blattodea</taxon>
        <taxon>Blattoidea</taxon>
        <taxon>Blattidae</taxon>
        <taxon>Blattinae</taxon>
        <taxon>Periplaneta</taxon>
    </lineage>
</organism>
<name>A0ABQ8S677_PERAM</name>
<evidence type="ECO:0000313" key="2">
    <source>
        <dbReference type="EMBL" id="KAJ4429412.1"/>
    </source>
</evidence>
<keyword evidence="3" id="KW-1185">Reference proteome</keyword>
<protein>
    <submittedName>
        <fullName evidence="2">Uncharacterized protein</fullName>
    </submittedName>
</protein>
<feature type="signal peptide" evidence="1">
    <location>
        <begin position="1"/>
        <end position="25"/>
    </location>
</feature>
<dbReference type="EMBL" id="JAJSOF020000033">
    <property type="protein sequence ID" value="KAJ4429412.1"/>
    <property type="molecule type" value="Genomic_DNA"/>
</dbReference>
<gene>
    <name evidence="2" type="ORF">ANN_21570</name>
</gene>
<proteinExistence type="predicted"/>
<feature type="chain" id="PRO_5047284222" evidence="1">
    <location>
        <begin position="26"/>
        <end position="167"/>
    </location>
</feature>
<evidence type="ECO:0000256" key="1">
    <source>
        <dbReference type="SAM" id="SignalP"/>
    </source>
</evidence>
<comment type="caution">
    <text evidence="2">The sequence shown here is derived from an EMBL/GenBank/DDBJ whole genome shotgun (WGS) entry which is preliminary data.</text>
</comment>
<sequence length="167" mass="19331">MLGFRVMAFKPVIFTGTFFFLQVGAVTEDINRVNSEAKGTLSVVFSGELCNMYSNQKLAEVHLMYGMKDDDGNWNYNITECKHYTITEYFPRNVINLVDKFTERKKSCAVSSTQKFLVQQHITTSKHQANKQLNSKQRQLFLTQPTTSNEQRSARHIHVIRIDKKLM</sequence>